<feature type="compositionally biased region" description="Low complexity" evidence="12">
    <location>
        <begin position="1563"/>
        <end position="1579"/>
    </location>
</feature>
<dbReference type="GO" id="GO:0008270">
    <property type="term" value="F:zinc ion binding"/>
    <property type="evidence" value="ECO:0007669"/>
    <property type="project" value="UniProtKB-KW"/>
</dbReference>
<dbReference type="SUPFAM" id="SSF57850">
    <property type="entry name" value="RING/U-box"/>
    <property type="match status" value="1"/>
</dbReference>
<dbReference type="SMART" id="SM00028">
    <property type="entry name" value="TPR"/>
    <property type="match status" value="4"/>
</dbReference>
<feature type="region of interest" description="Disordered" evidence="12">
    <location>
        <begin position="544"/>
        <end position="568"/>
    </location>
</feature>
<gene>
    <name evidence="14" type="ORF">MEDL_22441</name>
</gene>
<dbReference type="InterPro" id="IPR019734">
    <property type="entry name" value="TPR_rpt"/>
</dbReference>
<evidence type="ECO:0000256" key="8">
    <source>
        <dbReference type="ARBA" id="ARBA00022833"/>
    </source>
</evidence>
<dbReference type="PANTHER" id="PTHR17550:SF7">
    <property type="entry name" value="RNA-BINDING PROTEIN 44"/>
    <property type="match status" value="1"/>
</dbReference>
<dbReference type="InterPro" id="IPR056871">
    <property type="entry name" value="WH_TTC3"/>
</dbReference>
<comment type="caution">
    <text evidence="14">The sequence shown here is derived from an EMBL/GenBank/DDBJ whole genome shotgun (WGS) entry which is preliminary data.</text>
</comment>
<feature type="compositionally biased region" description="Basic and acidic residues" evidence="12">
    <location>
        <begin position="946"/>
        <end position="966"/>
    </location>
</feature>
<dbReference type="InterPro" id="IPR011990">
    <property type="entry name" value="TPR-like_helical_dom_sf"/>
</dbReference>
<proteinExistence type="predicted"/>
<evidence type="ECO:0000256" key="12">
    <source>
        <dbReference type="SAM" id="MobiDB-lite"/>
    </source>
</evidence>
<dbReference type="Proteomes" id="UP000683360">
    <property type="component" value="Unassembled WGS sequence"/>
</dbReference>
<evidence type="ECO:0000313" key="15">
    <source>
        <dbReference type="Proteomes" id="UP000683360"/>
    </source>
</evidence>
<keyword evidence="11" id="KW-0175">Coiled coil</keyword>
<keyword evidence="10" id="KW-0802">TPR repeat</keyword>
<evidence type="ECO:0000256" key="11">
    <source>
        <dbReference type="SAM" id="Coils"/>
    </source>
</evidence>
<comment type="subcellular location">
    <subcellularLocation>
        <location evidence="2">Cytoplasm</location>
    </subcellularLocation>
</comment>
<dbReference type="SMART" id="SM00184">
    <property type="entry name" value="RING"/>
    <property type="match status" value="1"/>
</dbReference>
<evidence type="ECO:0000259" key="13">
    <source>
        <dbReference type="PROSITE" id="PS50089"/>
    </source>
</evidence>
<dbReference type="EMBL" id="CAJPWZ010001104">
    <property type="protein sequence ID" value="CAG2208243.1"/>
    <property type="molecule type" value="Genomic_DNA"/>
</dbReference>
<dbReference type="InterPro" id="IPR013083">
    <property type="entry name" value="Znf_RING/FYVE/PHD"/>
</dbReference>
<dbReference type="GO" id="GO:0005737">
    <property type="term" value="C:cytoplasm"/>
    <property type="evidence" value="ECO:0007669"/>
    <property type="project" value="UniProtKB-SubCell"/>
</dbReference>
<dbReference type="Pfam" id="PF24525">
    <property type="entry name" value="TTC3"/>
    <property type="match status" value="1"/>
</dbReference>
<dbReference type="PROSITE" id="PS50005">
    <property type="entry name" value="TPR"/>
    <property type="match status" value="1"/>
</dbReference>
<evidence type="ECO:0000256" key="6">
    <source>
        <dbReference type="ARBA" id="ARBA00022679"/>
    </source>
</evidence>
<comment type="catalytic activity">
    <reaction evidence="1">
        <text>S-ubiquitinyl-[E2 ubiquitin-conjugating enzyme]-L-cysteine + [acceptor protein]-L-lysine = [E2 ubiquitin-conjugating enzyme]-L-cysteine + N(6)-ubiquitinyl-[acceptor protein]-L-lysine.</text>
        <dbReference type="EC" id="2.3.2.27"/>
    </reaction>
</comment>
<dbReference type="InterPro" id="IPR043866">
    <property type="entry name" value="TTC3/DZIP3_dom"/>
</dbReference>
<dbReference type="Pfam" id="PF19179">
    <property type="entry name" value="TTC3_DZIP3_dom"/>
    <property type="match status" value="1"/>
</dbReference>
<evidence type="ECO:0000256" key="2">
    <source>
        <dbReference type="ARBA" id="ARBA00004496"/>
    </source>
</evidence>
<evidence type="ECO:0000256" key="7">
    <source>
        <dbReference type="ARBA" id="ARBA00022771"/>
    </source>
</evidence>
<feature type="compositionally biased region" description="Basic residues" evidence="12">
    <location>
        <begin position="552"/>
        <end position="567"/>
    </location>
</feature>
<feature type="compositionally biased region" description="Pro residues" evidence="12">
    <location>
        <begin position="1594"/>
        <end position="1603"/>
    </location>
</feature>
<feature type="region of interest" description="Disordered" evidence="12">
    <location>
        <begin position="1537"/>
        <end position="1605"/>
    </location>
</feature>
<dbReference type="PROSITE" id="PS50089">
    <property type="entry name" value="ZF_RING_2"/>
    <property type="match status" value="1"/>
</dbReference>
<comment type="pathway">
    <text evidence="3">Protein modification; protein ubiquitination.</text>
</comment>
<accession>A0A8S3RNR6</accession>
<feature type="region of interest" description="Disordered" evidence="12">
    <location>
        <begin position="1690"/>
        <end position="1724"/>
    </location>
</feature>
<keyword evidence="15" id="KW-1185">Reference proteome</keyword>
<keyword evidence="7 9" id="KW-0479">Metal-binding</keyword>
<feature type="coiled-coil region" evidence="11">
    <location>
        <begin position="1378"/>
        <end position="1451"/>
    </location>
</feature>
<dbReference type="EC" id="2.3.2.27" evidence="4"/>
<feature type="compositionally biased region" description="Low complexity" evidence="12">
    <location>
        <begin position="1694"/>
        <end position="1705"/>
    </location>
</feature>
<feature type="region of interest" description="Disordered" evidence="12">
    <location>
        <begin position="718"/>
        <end position="738"/>
    </location>
</feature>
<dbReference type="Pfam" id="PF24812">
    <property type="entry name" value="WHD_TTC3"/>
    <property type="match status" value="1"/>
</dbReference>
<feature type="domain" description="RING-type" evidence="13">
    <location>
        <begin position="1749"/>
        <end position="1789"/>
    </location>
</feature>
<dbReference type="Gene3D" id="1.25.40.10">
    <property type="entry name" value="Tetratricopeptide repeat domain"/>
    <property type="match status" value="1"/>
</dbReference>
<evidence type="ECO:0000256" key="1">
    <source>
        <dbReference type="ARBA" id="ARBA00000900"/>
    </source>
</evidence>
<organism evidence="14 15">
    <name type="scientific">Mytilus edulis</name>
    <name type="common">Blue mussel</name>
    <dbReference type="NCBI Taxonomy" id="6550"/>
    <lineage>
        <taxon>Eukaryota</taxon>
        <taxon>Metazoa</taxon>
        <taxon>Spiralia</taxon>
        <taxon>Lophotrochozoa</taxon>
        <taxon>Mollusca</taxon>
        <taxon>Bivalvia</taxon>
        <taxon>Autobranchia</taxon>
        <taxon>Pteriomorphia</taxon>
        <taxon>Mytilida</taxon>
        <taxon>Mytiloidea</taxon>
        <taxon>Mytilidae</taxon>
        <taxon>Mytilinae</taxon>
        <taxon>Mytilus</taxon>
    </lineage>
</organism>
<keyword evidence="7 9" id="KW-0863">Zinc-finger</keyword>
<protein>
    <recommendedName>
        <fullName evidence="4">RING-type E3 ubiquitin transferase</fullName>
        <ecNumber evidence="4">2.3.2.27</ecNumber>
    </recommendedName>
</protein>
<evidence type="ECO:0000313" key="14">
    <source>
        <dbReference type="EMBL" id="CAG2208243.1"/>
    </source>
</evidence>
<feature type="region of interest" description="Disordered" evidence="12">
    <location>
        <begin position="922"/>
        <end position="1018"/>
    </location>
</feature>
<keyword evidence="6 14" id="KW-0808">Transferase</keyword>
<evidence type="ECO:0000256" key="4">
    <source>
        <dbReference type="ARBA" id="ARBA00012483"/>
    </source>
</evidence>
<evidence type="ECO:0000256" key="9">
    <source>
        <dbReference type="PROSITE-ProRule" id="PRU00175"/>
    </source>
</evidence>
<dbReference type="Pfam" id="PF13639">
    <property type="entry name" value="zf-RING_2"/>
    <property type="match status" value="1"/>
</dbReference>
<dbReference type="Pfam" id="PF13181">
    <property type="entry name" value="TPR_8"/>
    <property type="match status" value="2"/>
</dbReference>
<dbReference type="Gene3D" id="3.30.40.10">
    <property type="entry name" value="Zinc/RING finger domain, C3HC4 (zinc finger)"/>
    <property type="match status" value="1"/>
</dbReference>
<evidence type="ECO:0000256" key="5">
    <source>
        <dbReference type="ARBA" id="ARBA00022490"/>
    </source>
</evidence>
<dbReference type="PANTHER" id="PTHR17550">
    <property type="entry name" value="E3 UBIQUITIN-PROTEIN LIGASE TTC3"/>
    <property type="match status" value="1"/>
</dbReference>
<feature type="compositionally biased region" description="Basic and acidic residues" evidence="12">
    <location>
        <begin position="922"/>
        <end position="934"/>
    </location>
</feature>
<evidence type="ECO:0000256" key="3">
    <source>
        <dbReference type="ARBA" id="ARBA00004906"/>
    </source>
</evidence>
<dbReference type="SUPFAM" id="SSF48452">
    <property type="entry name" value="TPR-like"/>
    <property type="match status" value="1"/>
</dbReference>
<dbReference type="OrthoDB" id="8062037at2759"/>
<sequence>MRKNPRALYLDLKLCRGHLIEYLVPFLFAIIGGVEKALDFKDQGNQQYSQQKYSEAIRLYTDAIKADQFNHLCYGNRAQAYQKLENYQEALADGRRAVLMKPDWIKGYYRNSQAFYHTGKIDMAIAINKKGMRICEKTKNNDKMLSELKDQGQKLQFQKDGVASDEVFTPNDQNNRMDDSVPEQIRNFPGCTVINIESAMSQWSQKRFSQDPSVLLSSDDHDSSEEESVLVPYSEAKKKIVELRKQAKDPEVEKLHLNKTQGKDFGLDQQDVAVLEYAYGLADISTGIYKHILDGIERLKNITETHKDIRLPLPYFGLGKAYITLNRFEEAIDPLNRCLRMAGTLKLNVLTWPGTDTKMEESISDELQKQVKQLLTLTKYPPVPDAVCKIHTDKEDSRAIIFFSDPDFKGFVRIVCLTSCIVEFHNHCWKDFKSKYGEKTGDKDILEKPCPTPDCMSCIVKVIIIKQDSLQKEITADKTEHVASKPKKPALKLPPSSPLGISLLFLYLDNQYLHYITDPVSIDADNENVSEKLKPEADVTVVKQQTQEYKGSKPKATKKKAKKKKDKGKQVLNVEVNFGDDGDKQLLGEDYVEEEKLSTPAPSIPKEEEFIMQQSIKKQFVPKASAVTPALFDEIAKNLFSFFEDLLKAHGPLHINDAKITTMLEDFPPDAKVRIETAGGLNKFLLQSTKFAMHGEIVCMREDAHKASKISRQQSESFASKASKLKSNSDTTQSGLQKQENVWTNGKVLETKELKQQDNIPKVASDPELTDLSGMKSKVSKTSYMDTLDDFDYPEISFDKTVEHSKKNVEKTIENVKKNSEKTIEYPKIPVPEKNVEKPQPSVERSVAMDMDELDDIDLIPVTRKSKKKKKNKCMDDLDDFDWSISESDNFKENTAISDVDSIGSKDELSKIVGREKMDLNKLERRNEKQELKTEFSMSQSSSKSDLSERSDLSAELKGVKQKMPELKPPPVAKSMWPTRERTLNSSPNNFGPIGSPVPLEKSENRGEQSDSVPSYTSYLNDKNSSLLLMDTAIAAEREKYRIDSKLVQELTDQVMNDMTFGKNLTETERKDLYKQVSQDIWNDFKRTKKTDQWTPKTTETGYEYTVNKKSFNEEYMKNFYQKKTTDPNLNSLSFAVVTSSNYLYGDTTFSNNISSANSGWPTSVNDSLGYTNYQTNLTTTTSSSFSPLTSNVSAFPSMTTTPSLFSPLTSNSGFQSPFSMADSKQNLFGNWSIGISVTQTTSSFTSTSSQPLNTFPGNYTSDSSVFSNSFHKKFNVDRSVQCVVETCTIAMNTEPYEPLKEEFQRMKKEYDLLQGDLTSALTQKQELASHVQELNHRFKTFDLEVNIKNEAIGKERQSMQEKHDMLYLEWNHLNQQLSQYAENEIELKAKLSKIEEDYQELLNQKSKDRLELKFAEDEFKKKQEEYKMLFDREKDRAARAETEVTTLKKQSSVTMLERSKKEAMYHVHHLKGLHKKHTDQGKEVPTQMSQALSFYETIVSKCAETIPKMMSDFDEQITQIQNGRCLAELPPVFVPPPPSAFSPNSGGLDTKLEESLSKVAESTPPKLPSSSSGLSPISVKGPTSQPSVSLPAQPKPLIPPPGLQTQSLRQQIPRLANNKAGQVNGQAKNSFEKLVQRLTTTFPQYNRAIFTQLIQQLRQNRGGSLSGLTIDEITQQVTLMVQAHEQKQNKTQAPAAASSAPKAAFPGQGPVKPVAPPPGLNTSWGFTESSNTSSYKGEEVFEEEQDPCVICHEEMTPDTTVRLECHHRFHDECIRKWLKENSTCPNCRIYALLPDEFPTLN</sequence>
<dbReference type="GO" id="GO:0061630">
    <property type="term" value="F:ubiquitin protein ligase activity"/>
    <property type="evidence" value="ECO:0007669"/>
    <property type="project" value="UniProtKB-EC"/>
</dbReference>
<keyword evidence="14" id="KW-0012">Acyltransferase</keyword>
<dbReference type="InterPro" id="IPR001841">
    <property type="entry name" value="Znf_RING"/>
</dbReference>
<dbReference type="CDD" id="cd16481">
    <property type="entry name" value="RING-H2_TTC3"/>
    <property type="match status" value="1"/>
</dbReference>
<name>A0A8S3RNR6_MYTED</name>
<keyword evidence="5" id="KW-0963">Cytoplasm</keyword>
<dbReference type="InterPro" id="IPR056872">
    <property type="entry name" value="TTC3/DZIP3-like_helical"/>
</dbReference>
<reference evidence="14" key="1">
    <citation type="submission" date="2021-03" db="EMBL/GenBank/DDBJ databases">
        <authorList>
            <person name="Bekaert M."/>
        </authorList>
    </citation>
    <scope>NUCLEOTIDE SEQUENCE</scope>
</reference>
<feature type="repeat" description="TPR" evidence="10">
    <location>
        <begin position="312"/>
        <end position="345"/>
    </location>
</feature>
<feature type="region of interest" description="Disordered" evidence="12">
    <location>
        <begin position="160"/>
        <end position="184"/>
    </location>
</feature>
<evidence type="ECO:0000256" key="10">
    <source>
        <dbReference type="PROSITE-ProRule" id="PRU00339"/>
    </source>
</evidence>
<dbReference type="InterPro" id="IPR056870">
    <property type="entry name" value="TTC3/DZIP3/RBM44-like_helical"/>
</dbReference>
<dbReference type="Pfam" id="PF24905">
    <property type="entry name" value="TTC3_9th"/>
    <property type="match status" value="1"/>
</dbReference>
<keyword evidence="8" id="KW-0862">Zinc</keyword>